<dbReference type="AlphaFoldDB" id="A0A919STY4"/>
<gene>
    <name evidence="3" type="ORF">Aco04nite_55560</name>
</gene>
<evidence type="ECO:0000313" key="3">
    <source>
        <dbReference type="EMBL" id="GIM77481.1"/>
    </source>
</evidence>
<dbReference type="PANTHER" id="PTHR35794:SF2">
    <property type="entry name" value="CELL DIVISION PROTEIN DIVIVA"/>
    <property type="match status" value="1"/>
</dbReference>
<sequence length="280" mass="30757">MFNGTSPDNATSEHQLLAPGQPQQGQPHQGQPHQAQQGQAQQGIPPNQALQVLTMAQRTAEEHLQRAQQQADKIRTDALAAAEEIGREAQMHGHNVRREAEQVLLEARANAEQIVRDAHERVEESQRNAAKVVLEARGEAGRITADAQANADQLRLAAQQRYDDVVGSLGARREALQQQIEALEAFDRDYRGRLTSFMQGQLRSLWVDQPQVSGDLGKQEPEPVTFTPALRQPTGQLPMIIPQQATPSSSPAASDEDEDAAEETEETEDARQGAHASRDE</sequence>
<feature type="compositionally biased region" description="Low complexity" evidence="2">
    <location>
        <begin position="14"/>
        <end position="43"/>
    </location>
</feature>
<protein>
    <recommendedName>
        <fullName evidence="5">Cell division initiation protein</fullName>
    </recommendedName>
</protein>
<feature type="coiled-coil region" evidence="1">
    <location>
        <begin position="50"/>
        <end position="128"/>
    </location>
</feature>
<accession>A0A919STY4</accession>
<dbReference type="PANTHER" id="PTHR35794">
    <property type="entry name" value="CELL DIVISION PROTEIN DIVIVA"/>
    <property type="match status" value="1"/>
</dbReference>
<feature type="compositionally biased region" description="Basic and acidic residues" evidence="2">
    <location>
        <begin position="269"/>
        <end position="280"/>
    </location>
</feature>
<dbReference type="Proteomes" id="UP000680865">
    <property type="component" value="Unassembled WGS sequence"/>
</dbReference>
<feature type="compositionally biased region" description="Acidic residues" evidence="2">
    <location>
        <begin position="254"/>
        <end position="268"/>
    </location>
</feature>
<keyword evidence="1" id="KW-0175">Coiled coil</keyword>
<organism evidence="3 4">
    <name type="scientific">Winogradskya consettensis</name>
    <dbReference type="NCBI Taxonomy" id="113560"/>
    <lineage>
        <taxon>Bacteria</taxon>
        <taxon>Bacillati</taxon>
        <taxon>Actinomycetota</taxon>
        <taxon>Actinomycetes</taxon>
        <taxon>Micromonosporales</taxon>
        <taxon>Micromonosporaceae</taxon>
        <taxon>Winogradskya</taxon>
    </lineage>
</organism>
<proteinExistence type="predicted"/>
<feature type="region of interest" description="Disordered" evidence="2">
    <location>
        <begin position="213"/>
        <end position="280"/>
    </location>
</feature>
<comment type="caution">
    <text evidence="3">The sequence shown here is derived from an EMBL/GenBank/DDBJ whole genome shotgun (WGS) entry which is preliminary data.</text>
</comment>
<feature type="compositionally biased region" description="Polar residues" evidence="2">
    <location>
        <begin position="1"/>
        <end position="13"/>
    </location>
</feature>
<keyword evidence="4" id="KW-1185">Reference proteome</keyword>
<dbReference type="EMBL" id="BOQP01000030">
    <property type="protein sequence ID" value="GIM77481.1"/>
    <property type="molecule type" value="Genomic_DNA"/>
</dbReference>
<reference evidence="3" key="1">
    <citation type="submission" date="2021-03" db="EMBL/GenBank/DDBJ databases">
        <title>Whole genome shotgun sequence of Actinoplanes consettensis NBRC 14913.</title>
        <authorList>
            <person name="Komaki H."/>
            <person name="Tamura T."/>
        </authorList>
    </citation>
    <scope>NUCLEOTIDE SEQUENCE</scope>
    <source>
        <strain evidence="3">NBRC 14913</strain>
    </source>
</reference>
<feature type="region of interest" description="Disordered" evidence="2">
    <location>
        <begin position="1"/>
        <end position="50"/>
    </location>
</feature>
<evidence type="ECO:0000256" key="1">
    <source>
        <dbReference type="SAM" id="Coils"/>
    </source>
</evidence>
<name>A0A919STY4_9ACTN</name>
<dbReference type="InterPro" id="IPR007793">
    <property type="entry name" value="DivIVA_fam"/>
</dbReference>
<evidence type="ECO:0008006" key="5">
    <source>
        <dbReference type="Google" id="ProtNLM"/>
    </source>
</evidence>
<evidence type="ECO:0000313" key="4">
    <source>
        <dbReference type="Proteomes" id="UP000680865"/>
    </source>
</evidence>
<evidence type="ECO:0000256" key="2">
    <source>
        <dbReference type="SAM" id="MobiDB-lite"/>
    </source>
</evidence>